<dbReference type="EMBL" id="KI517481">
    <property type="protein sequence ID" value="ESQ39263.1"/>
    <property type="molecule type" value="Genomic_DNA"/>
</dbReference>
<feature type="region of interest" description="Disordered" evidence="3">
    <location>
        <begin position="267"/>
        <end position="291"/>
    </location>
</feature>
<evidence type="ECO:0000256" key="3">
    <source>
        <dbReference type="SAM" id="MobiDB-lite"/>
    </source>
</evidence>
<dbReference type="GO" id="GO:0010228">
    <property type="term" value="P:vegetative to reproductive phase transition of meristem"/>
    <property type="evidence" value="ECO:0007669"/>
    <property type="project" value="EnsemblPlants"/>
</dbReference>
<evidence type="ECO:0000256" key="1">
    <source>
        <dbReference type="ARBA" id="ARBA00023186"/>
    </source>
</evidence>
<dbReference type="eggNOG" id="ENOG502QRHM">
    <property type="taxonomic scope" value="Eukaryota"/>
</dbReference>
<dbReference type="SUPFAM" id="SSF63491">
    <property type="entry name" value="BAG domain"/>
    <property type="match status" value="1"/>
</dbReference>
<dbReference type="GO" id="GO:0009408">
    <property type="term" value="P:response to heat"/>
    <property type="evidence" value="ECO:0007669"/>
    <property type="project" value="EnsemblPlants"/>
</dbReference>
<dbReference type="InterPro" id="IPR003103">
    <property type="entry name" value="BAG_domain"/>
</dbReference>
<gene>
    <name evidence="5" type="ORF">EUTSA_v10001302mg</name>
</gene>
<dbReference type="Pfam" id="PF02179">
    <property type="entry name" value="BAG"/>
    <property type="match status" value="1"/>
</dbReference>
<feature type="region of interest" description="Disordered" evidence="3">
    <location>
        <begin position="776"/>
        <end position="835"/>
    </location>
</feature>
<dbReference type="PANTHER" id="PTHR33322">
    <property type="entry name" value="BAG DOMAIN CONTAINING PROTEIN, EXPRESSED"/>
    <property type="match status" value="1"/>
</dbReference>
<keyword evidence="1" id="KW-0143">Chaperone</keyword>
<dbReference type="STRING" id="72664.V4LHK3"/>
<feature type="compositionally biased region" description="Basic and acidic residues" evidence="3">
    <location>
        <begin position="655"/>
        <end position="670"/>
    </location>
</feature>
<dbReference type="PROSITE" id="PS51035">
    <property type="entry name" value="BAG"/>
    <property type="match status" value="1"/>
</dbReference>
<feature type="compositionally biased region" description="Basic and acidic residues" evidence="3">
    <location>
        <begin position="709"/>
        <end position="720"/>
    </location>
</feature>
<proteinExistence type="predicted"/>
<evidence type="ECO:0000256" key="2">
    <source>
        <dbReference type="SAM" id="Coils"/>
    </source>
</evidence>
<keyword evidence="2" id="KW-0175">Coiled coil</keyword>
<dbReference type="OMA" id="KSWNGCF"/>
<feature type="compositionally biased region" description="Polar residues" evidence="3">
    <location>
        <begin position="446"/>
        <end position="455"/>
    </location>
</feature>
<dbReference type="KEGG" id="eus:EUTSA_v10001302mg"/>
<organism evidence="5 6">
    <name type="scientific">Eutrema salsugineum</name>
    <name type="common">Saltwater cress</name>
    <name type="synonym">Sisymbrium salsugineum</name>
    <dbReference type="NCBI Taxonomy" id="72664"/>
    <lineage>
        <taxon>Eukaryota</taxon>
        <taxon>Viridiplantae</taxon>
        <taxon>Streptophyta</taxon>
        <taxon>Embryophyta</taxon>
        <taxon>Tracheophyta</taxon>
        <taxon>Spermatophyta</taxon>
        <taxon>Magnoliopsida</taxon>
        <taxon>eudicotyledons</taxon>
        <taxon>Gunneridae</taxon>
        <taxon>Pentapetalae</taxon>
        <taxon>rosids</taxon>
        <taxon>malvids</taxon>
        <taxon>Brassicales</taxon>
        <taxon>Brassicaceae</taxon>
        <taxon>Eutremeae</taxon>
        <taxon>Eutrema</taxon>
    </lineage>
</organism>
<accession>V4LHK3</accession>
<dbReference type="Gene3D" id="1.20.58.120">
    <property type="entry name" value="BAG domain"/>
    <property type="match status" value="1"/>
</dbReference>
<feature type="coiled-coil region" evidence="2">
    <location>
        <begin position="565"/>
        <end position="602"/>
    </location>
</feature>
<dbReference type="PANTHER" id="PTHR33322:SF16">
    <property type="entry name" value="BAG FAMILY MOLECULAR CHAPERONE REGULATOR 6"/>
    <property type="match status" value="1"/>
</dbReference>
<evidence type="ECO:0000313" key="5">
    <source>
        <dbReference type="EMBL" id="ESQ39263.1"/>
    </source>
</evidence>
<name>V4LHK3_EUTSA</name>
<dbReference type="GO" id="GO:0006457">
    <property type="term" value="P:protein folding"/>
    <property type="evidence" value="ECO:0007669"/>
    <property type="project" value="TreeGrafter"/>
</dbReference>
<feature type="compositionally biased region" description="Basic and acidic residues" evidence="3">
    <location>
        <begin position="324"/>
        <end position="351"/>
    </location>
</feature>
<dbReference type="Gramene" id="ESQ39263">
    <property type="protein sequence ID" value="ESQ39263"/>
    <property type="gene ID" value="EUTSA_v10001302mg"/>
</dbReference>
<protein>
    <recommendedName>
        <fullName evidence="4">BAG domain-containing protein</fullName>
    </recommendedName>
</protein>
<feature type="compositionally biased region" description="Basic residues" evidence="3">
    <location>
        <begin position="878"/>
        <end position="897"/>
    </location>
</feature>
<dbReference type="GO" id="GO:0051087">
    <property type="term" value="F:protein-folding chaperone binding"/>
    <property type="evidence" value="ECO:0007669"/>
    <property type="project" value="InterPro"/>
</dbReference>
<feature type="region of interest" description="Disordered" evidence="3">
    <location>
        <begin position="320"/>
        <end position="455"/>
    </location>
</feature>
<dbReference type="PROSITE" id="PS50096">
    <property type="entry name" value="IQ"/>
    <property type="match status" value="1"/>
</dbReference>
<dbReference type="AlphaFoldDB" id="V4LHK3"/>
<dbReference type="InterPro" id="IPR040400">
    <property type="entry name" value="BAG5/6/7/8"/>
</dbReference>
<dbReference type="GO" id="GO:0006914">
    <property type="term" value="P:autophagy"/>
    <property type="evidence" value="ECO:0007669"/>
    <property type="project" value="EnsemblPlants"/>
</dbReference>
<reference evidence="5 6" key="1">
    <citation type="journal article" date="2013" name="Front. Plant Sci.">
        <title>The Reference Genome of the Halophytic Plant Eutrema salsugineum.</title>
        <authorList>
            <person name="Yang R."/>
            <person name="Jarvis D.E."/>
            <person name="Chen H."/>
            <person name="Beilstein M.A."/>
            <person name="Grimwood J."/>
            <person name="Jenkins J."/>
            <person name="Shu S."/>
            <person name="Prochnik S."/>
            <person name="Xin M."/>
            <person name="Ma C."/>
            <person name="Schmutz J."/>
            <person name="Wing R.A."/>
            <person name="Mitchell-Olds T."/>
            <person name="Schumaker K.S."/>
            <person name="Wang X."/>
        </authorList>
    </citation>
    <scope>NUCLEOTIDE SEQUENCE [LARGE SCALE GENOMIC DNA]</scope>
</reference>
<feature type="region of interest" description="Disordered" evidence="3">
    <location>
        <begin position="621"/>
        <end position="640"/>
    </location>
</feature>
<keyword evidence="6" id="KW-1185">Reference proteome</keyword>
<dbReference type="GO" id="GO:0010508">
    <property type="term" value="P:positive regulation of autophagy"/>
    <property type="evidence" value="ECO:0007669"/>
    <property type="project" value="EnsemblPlants"/>
</dbReference>
<dbReference type="Proteomes" id="UP000030689">
    <property type="component" value="Unassembled WGS sequence"/>
</dbReference>
<dbReference type="FunFam" id="1.20.58.120:FF:000010">
    <property type="entry name" value="BAG family molecular chaperone regulator 6"/>
    <property type="match status" value="1"/>
</dbReference>
<feature type="compositionally biased region" description="Basic and acidic residues" evidence="3">
    <location>
        <begin position="420"/>
        <end position="431"/>
    </location>
</feature>
<dbReference type="GO" id="GO:0050832">
    <property type="term" value="P:defense response to fungus"/>
    <property type="evidence" value="ECO:0007669"/>
    <property type="project" value="EnsemblPlants"/>
</dbReference>
<feature type="region of interest" description="Disordered" evidence="3">
    <location>
        <begin position="655"/>
        <end position="679"/>
    </location>
</feature>
<feature type="region of interest" description="Disordered" evidence="3">
    <location>
        <begin position="709"/>
        <end position="756"/>
    </location>
</feature>
<feature type="compositionally biased region" description="Basic and acidic residues" evidence="3">
    <location>
        <begin position="386"/>
        <end position="398"/>
    </location>
</feature>
<feature type="domain" description="BAG" evidence="4">
    <location>
        <begin position="506"/>
        <end position="583"/>
    </location>
</feature>
<dbReference type="GO" id="GO:0005516">
    <property type="term" value="F:calmodulin binding"/>
    <property type="evidence" value="ECO:0007669"/>
    <property type="project" value="EnsemblPlants"/>
</dbReference>
<evidence type="ECO:0000313" key="6">
    <source>
        <dbReference type="Proteomes" id="UP000030689"/>
    </source>
</evidence>
<sequence length="904" mass="102015">MMPMYMNSSQPDQMRPQGHYHQMFGNYPQHMTMDASSPASSCEHWPAPSPCYGSCVHGNYPAYTPYWPPCYPPQVPYHTCPVFHSHAPPYYIQQPFPVGYQPDKDVPGKHRCTNCSPQRCYPKNDRGVVIEEHEPEIEKGDHGELVRSTNCPYPIIWIPHENAWNQEHGSHDQPPAEIKAPESTKVQKSEPKSWNGCFPFDENIIKSFIENQDRRKVQNGKTVELPFDISKLKSLLQGQEGKEVQIQKNKQPRQLQYPIFWIPSHGQQEDVEASENRERGQEGSNLKGDFGCNVPLDAMKNSSVRNISVENHLQEPKNIPVKLLENRLPETTEPTKKIAKTESVENAKKEQGSSPPKASRLPPVCLRIDPLPKRKNGGSKSLSPPRRKEQPLTTKETKVASPMSSKKAETRTVPEACNVKCEESNKGKKMSEGCPNSAGTERESGESSSNLQEGTNFEIVKPCETTEKMEKPTKKTFAEEEAARIIQSRYRGYDVRRWEPIKKLKEIATVREQMGDVKKHMQALEVSTDQHNEGKEIIVLGEMVMSLLLKLDSIQGLHPSIRDFRKSLARELSDMQESLDSLKKISAEEEALEEQVEITSQTSDCPMNLEHSQLAEEKKMVHDSNTEKVHPPPREEHPKSLMNMTDEQLVAEAEERTLTKDPEPATERSISESGSTTIPDKIEAIEAVLPVNPSSADRNELTVTNIEEDRLKEPLHEMPHVVETTRGLGFEGLTEVSEIENGERKGGDGSVFPSEKDVEVPELLVGVIEDETQVPLQDSLSCAREAETTAIDPEAESQEETKVNQSCDRSKGIGQETAGPQEEVEVNEEETSEETIKVMEEKQRFKETMEALAKAGREQLEIISKLTGRIESLEKKLSQRKRTHIGRRKPNRGKQRNKPMSLVP</sequence>
<dbReference type="GO" id="GO:0012502">
    <property type="term" value="P:induction of programmed cell death"/>
    <property type="evidence" value="ECO:0007669"/>
    <property type="project" value="EnsemblPlants"/>
</dbReference>
<feature type="region of interest" description="Disordered" evidence="3">
    <location>
        <begin position="871"/>
        <end position="904"/>
    </location>
</feature>
<dbReference type="SMART" id="SM00264">
    <property type="entry name" value="BAG"/>
    <property type="match status" value="1"/>
</dbReference>
<feature type="compositionally biased region" description="Basic and acidic residues" evidence="3">
    <location>
        <begin position="621"/>
        <end position="639"/>
    </location>
</feature>
<evidence type="ECO:0000259" key="4">
    <source>
        <dbReference type="PROSITE" id="PS51035"/>
    </source>
</evidence>
<feature type="compositionally biased region" description="Acidic residues" evidence="3">
    <location>
        <begin position="822"/>
        <end position="833"/>
    </location>
</feature>
<dbReference type="InterPro" id="IPR036533">
    <property type="entry name" value="BAG_dom_sf"/>
</dbReference>
<dbReference type="OrthoDB" id="787121at2759"/>
<dbReference type="GO" id="GO:0009506">
    <property type="term" value="C:plasmodesma"/>
    <property type="evidence" value="ECO:0007669"/>
    <property type="project" value="TreeGrafter"/>
</dbReference>